<keyword evidence="10" id="KW-1185">Reference proteome</keyword>
<evidence type="ECO:0000256" key="2">
    <source>
        <dbReference type="ARBA" id="ARBA00010226"/>
    </source>
</evidence>
<name>A0AAW1SJS3_9CHLO</name>
<dbReference type="InterPro" id="IPR001680">
    <property type="entry name" value="WD40_rpt"/>
</dbReference>
<keyword evidence="3 6" id="KW-0853">WD repeat</keyword>
<evidence type="ECO:0000259" key="8">
    <source>
        <dbReference type="Pfam" id="PF04003"/>
    </source>
</evidence>
<dbReference type="GO" id="GO:0032040">
    <property type="term" value="C:small-subunit processome"/>
    <property type="evidence" value="ECO:0007669"/>
    <property type="project" value="TreeGrafter"/>
</dbReference>
<evidence type="ECO:0000256" key="6">
    <source>
        <dbReference type="PROSITE-ProRule" id="PRU00221"/>
    </source>
</evidence>
<feature type="compositionally biased region" description="Gly residues" evidence="7">
    <location>
        <begin position="671"/>
        <end position="685"/>
    </location>
</feature>
<reference evidence="9 10" key="1">
    <citation type="journal article" date="2024" name="Nat. Commun.">
        <title>Phylogenomics reveals the evolutionary origins of lichenization in chlorophyte algae.</title>
        <authorList>
            <person name="Puginier C."/>
            <person name="Libourel C."/>
            <person name="Otte J."/>
            <person name="Skaloud P."/>
            <person name="Haon M."/>
            <person name="Grisel S."/>
            <person name="Petersen M."/>
            <person name="Berrin J.G."/>
            <person name="Delaux P.M."/>
            <person name="Dal Grande F."/>
            <person name="Keller J."/>
        </authorList>
    </citation>
    <scope>NUCLEOTIDE SEQUENCE [LARGE SCALE GENOMIC DNA]</scope>
    <source>
        <strain evidence="9 10">SAG 245.80</strain>
    </source>
</reference>
<dbReference type="PROSITE" id="PS00678">
    <property type="entry name" value="WD_REPEATS_1"/>
    <property type="match status" value="2"/>
</dbReference>
<dbReference type="InterPro" id="IPR007148">
    <property type="entry name" value="SSU_processome_Utp12"/>
</dbReference>
<dbReference type="InterPro" id="IPR011047">
    <property type="entry name" value="Quinoprotein_ADH-like_sf"/>
</dbReference>
<comment type="subcellular location">
    <subcellularLocation>
        <location evidence="1">Nucleus</location>
        <location evidence="1">Nucleolus</location>
    </subcellularLocation>
</comment>
<dbReference type="InterPro" id="IPR020472">
    <property type="entry name" value="WD40_PAC1"/>
</dbReference>
<accession>A0AAW1SJS3</accession>
<feature type="domain" description="Small-subunit processome Utp12" evidence="8">
    <location>
        <begin position="759"/>
        <end position="862"/>
    </location>
</feature>
<dbReference type="AlphaFoldDB" id="A0AAW1SJS3"/>
<dbReference type="GO" id="GO:0000462">
    <property type="term" value="P:maturation of SSU-rRNA from tricistronic rRNA transcript (SSU-rRNA, 5.8S rRNA, LSU-rRNA)"/>
    <property type="evidence" value="ECO:0007669"/>
    <property type="project" value="TreeGrafter"/>
</dbReference>
<evidence type="ECO:0000256" key="5">
    <source>
        <dbReference type="ARBA" id="ARBA00023242"/>
    </source>
</evidence>
<evidence type="ECO:0000256" key="7">
    <source>
        <dbReference type="SAM" id="MobiDB-lite"/>
    </source>
</evidence>
<dbReference type="InterPro" id="IPR027145">
    <property type="entry name" value="PWP2"/>
</dbReference>
<proteinExistence type="inferred from homology"/>
<evidence type="ECO:0000313" key="9">
    <source>
        <dbReference type="EMBL" id="KAK9845761.1"/>
    </source>
</evidence>
<keyword evidence="4" id="KW-0677">Repeat</keyword>
<feature type="repeat" description="WD" evidence="6">
    <location>
        <begin position="477"/>
        <end position="510"/>
    </location>
</feature>
<evidence type="ECO:0000256" key="3">
    <source>
        <dbReference type="ARBA" id="ARBA00022574"/>
    </source>
</evidence>
<feature type="repeat" description="WD" evidence="6">
    <location>
        <begin position="391"/>
        <end position="432"/>
    </location>
</feature>
<dbReference type="SUPFAM" id="SSF50998">
    <property type="entry name" value="Quinoprotein alcohol dehydrogenase-like"/>
    <property type="match status" value="2"/>
</dbReference>
<gene>
    <name evidence="9" type="ORF">WJX81_001752</name>
</gene>
<dbReference type="CDD" id="cd00200">
    <property type="entry name" value="WD40"/>
    <property type="match status" value="1"/>
</dbReference>
<dbReference type="InterPro" id="IPR019775">
    <property type="entry name" value="WD40_repeat_CS"/>
</dbReference>
<comment type="caution">
    <text evidence="9">The sequence shown here is derived from an EMBL/GenBank/DDBJ whole genome shotgun (WGS) entry which is preliminary data.</text>
</comment>
<dbReference type="PANTHER" id="PTHR19858:SF0">
    <property type="entry name" value="PERIODIC TRYPTOPHAN PROTEIN 2 HOMOLOG"/>
    <property type="match status" value="1"/>
</dbReference>
<dbReference type="Pfam" id="PF04003">
    <property type="entry name" value="Utp12"/>
    <property type="match status" value="1"/>
</dbReference>
<dbReference type="SMART" id="SM00320">
    <property type="entry name" value="WD40"/>
    <property type="match status" value="11"/>
</dbReference>
<keyword evidence="5" id="KW-0539">Nucleus</keyword>
<dbReference type="EMBL" id="JALJOU010000002">
    <property type="protein sequence ID" value="KAK9845761.1"/>
    <property type="molecule type" value="Genomic_DNA"/>
</dbReference>
<dbReference type="PANTHER" id="PTHR19858">
    <property type="entry name" value="WD40 REPEAT PROTEIN"/>
    <property type="match status" value="1"/>
</dbReference>
<dbReference type="InterPro" id="IPR015943">
    <property type="entry name" value="WD40/YVTN_repeat-like_dom_sf"/>
</dbReference>
<dbReference type="PRINTS" id="PR00320">
    <property type="entry name" value="GPROTEINBRPT"/>
</dbReference>
<dbReference type="Proteomes" id="UP001445335">
    <property type="component" value="Unassembled WGS sequence"/>
</dbReference>
<feature type="repeat" description="WD" evidence="6">
    <location>
        <begin position="519"/>
        <end position="551"/>
    </location>
</feature>
<dbReference type="GO" id="GO:0000028">
    <property type="term" value="P:ribosomal small subunit assembly"/>
    <property type="evidence" value="ECO:0007669"/>
    <property type="project" value="TreeGrafter"/>
</dbReference>
<dbReference type="Gene3D" id="2.130.10.10">
    <property type="entry name" value="YVTN repeat-like/Quinoprotein amine dehydrogenase"/>
    <property type="match status" value="3"/>
</dbReference>
<dbReference type="PROSITE" id="PS50294">
    <property type="entry name" value="WD_REPEATS_REGION"/>
    <property type="match status" value="4"/>
</dbReference>
<protein>
    <recommendedName>
        <fullName evidence="8">Small-subunit processome Utp12 domain-containing protein</fullName>
    </recommendedName>
</protein>
<comment type="similarity">
    <text evidence="2">Belongs to the WD repeat PWP2 family.</text>
</comment>
<sequence length="878" mass="92108">MSSLNYKFANLLGAPYRGGNLLLHGTELLSAVGNRVSQVDLTASVSSTLPFECAKQIRTLCLSPGGGLLLAIDEDGRALLINRHRRVLLHHFSFKASVAAARFSPDGKFIAAAVGRLLQVWRTPGVGKSVAPMQLHRTYGGCHGDIAALDWSADSQWVAVASKDLTARVFSLDPIEGYRPPTLAGHRAALVGVFFAHPDPAAAPPRVDLLTASRDGALLCWTYERGAGGGGALRGAKRRRGEDDAAAAPAFAGGTWRLAAKHFFNQRGARLSAVDYHGPSGMLVAAYSNGIFDLYELPAFSAVHTLSVSRERITAAAFSARGDWLALGCASLGQLLVWEWRTERYVLRQQGHAHDVATAAFSPDGATIATGADDSKVKLWTVASGACYVTLAEHCAPVTGVAFLPSASALVSASLDGTLRAWDLVRYRCFRTMTTPSPVQFASLAVDPSGEVVCAGSLDTFQIFVWAVRTARLLDVLAAHEGPVVALAFSPAAPLLASGSWDRTVRTWDVFSGKGGVEVLQHAHDVLALAWRPDGKLLASATLDGQIYLWDPLEGELQGTIEGRRDVAGGRLASDRRAAGNRTSGQCFTSLAFSADGAFLLAGGASKYVCLYDVEERLLLRRFQVSANRSLDGVLDQLNSRTLTDAGPAALIDDPPTDDDDELLPASAAGGPAGEGALPGTGGGRRAPPIRTRAVALSPTGACFAAATTEGLLLYALDAGAVFDPTDLAEDVTPAAVARVVDEGAPLRAALLALRLKDGALLRHALLSTRPDQVDAVARGLPQAALAPMVGALGELLGGSAHLEFLLRWVHTLCVAQGRALQALPASQSAPALRALQQAVAQRHDDLAAASEANLHTLRYLCAAGPLVAAGTTAAPEP</sequence>
<dbReference type="Pfam" id="PF00400">
    <property type="entry name" value="WD40"/>
    <property type="match status" value="6"/>
</dbReference>
<evidence type="ECO:0000256" key="4">
    <source>
        <dbReference type="ARBA" id="ARBA00022737"/>
    </source>
</evidence>
<feature type="repeat" description="WD" evidence="6">
    <location>
        <begin position="349"/>
        <end position="390"/>
    </location>
</feature>
<evidence type="ECO:0000256" key="1">
    <source>
        <dbReference type="ARBA" id="ARBA00004604"/>
    </source>
</evidence>
<evidence type="ECO:0000313" key="10">
    <source>
        <dbReference type="Proteomes" id="UP001445335"/>
    </source>
</evidence>
<dbReference type="GO" id="GO:0034388">
    <property type="term" value="C:Pwp2p-containing subcomplex of 90S preribosome"/>
    <property type="evidence" value="ECO:0007669"/>
    <property type="project" value="TreeGrafter"/>
</dbReference>
<organism evidence="9 10">
    <name type="scientific">Elliptochloris bilobata</name>
    <dbReference type="NCBI Taxonomy" id="381761"/>
    <lineage>
        <taxon>Eukaryota</taxon>
        <taxon>Viridiplantae</taxon>
        <taxon>Chlorophyta</taxon>
        <taxon>core chlorophytes</taxon>
        <taxon>Trebouxiophyceae</taxon>
        <taxon>Trebouxiophyceae incertae sedis</taxon>
        <taxon>Elliptochloris clade</taxon>
        <taxon>Elliptochloris</taxon>
    </lineage>
</organism>
<feature type="region of interest" description="Disordered" evidence="7">
    <location>
        <begin position="646"/>
        <end position="686"/>
    </location>
</feature>
<dbReference type="PROSITE" id="PS50082">
    <property type="entry name" value="WD_REPEATS_2"/>
    <property type="match status" value="4"/>
</dbReference>